<dbReference type="PANTHER" id="PTHR40633">
    <property type="entry name" value="MATRIX PROTEIN, PUTATIVE (AFU_ORTHOLOGUE AFUA_8G05410)-RELATED"/>
    <property type="match status" value="1"/>
</dbReference>
<feature type="signal peptide" evidence="3">
    <location>
        <begin position="1"/>
        <end position="18"/>
    </location>
</feature>
<dbReference type="InterPro" id="IPR018466">
    <property type="entry name" value="Kre9/Knh1-like_N"/>
</dbReference>
<feature type="region of interest" description="Disordered" evidence="2">
    <location>
        <begin position="250"/>
        <end position="300"/>
    </location>
</feature>
<evidence type="ECO:0000259" key="4">
    <source>
        <dbReference type="Pfam" id="PF10342"/>
    </source>
</evidence>
<feature type="chain" id="PRO_5046024898" description="Yeast cell wall synthesis Kre9/Knh1-like N-terminal domain-containing protein" evidence="3">
    <location>
        <begin position="19"/>
        <end position="322"/>
    </location>
</feature>
<evidence type="ECO:0000313" key="6">
    <source>
        <dbReference type="Proteomes" id="UP001194696"/>
    </source>
</evidence>
<dbReference type="Proteomes" id="UP001194696">
    <property type="component" value="Unassembled WGS sequence"/>
</dbReference>
<evidence type="ECO:0000256" key="2">
    <source>
        <dbReference type="SAM" id="MobiDB-lite"/>
    </source>
</evidence>
<protein>
    <recommendedName>
        <fullName evidence="4">Yeast cell wall synthesis Kre9/Knh1-like N-terminal domain-containing protein</fullName>
    </recommendedName>
</protein>
<evidence type="ECO:0000313" key="5">
    <source>
        <dbReference type="EMBL" id="KAG0288779.1"/>
    </source>
</evidence>
<gene>
    <name evidence="5" type="ORF">BGZ96_007476</name>
</gene>
<name>A0ABQ7K0K4_9FUNG</name>
<dbReference type="InterPro" id="IPR052982">
    <property type="entry name" value="SRP1/TIP1-like"/>
</dbReference>
<evidence type="ECO:0000256" key="1">
    <source>
        <dbReference type="ARBA" id="ARBA00022729"/>
    </source>
</evidence>
<reference evidence="5 6" key="1">
    <citation type="journal article" date="2020" name="Fungal Divers.">
        <title>Resolving the Mortierellaceae phylogeny through synthesis of multi-gene phylogenetics and phylogenomics.</title>
        <authorList>
            <person name="Vandepol N."/>
            <person name="Liber J."/>
            <person name="Desiro A."/>
            <person name="Na H."/>
            <person name="Kennedy M."/>
            <person name="Barry K."/>
            <person name="Grigoriev I.V."/>
            <person name="Miller A.N."/>
            <person name="O'Donnell K."/>
            <person name="Stajich J.E."/>
            <person name="Bonito G."/>
        </authorList>
    </citation>
    <scope>NUCLEOTIDE SEQUENCE [LARGE SCALE GENOMIC DNA]</scope>
    <source>
        <strain evidence="5 6">AD045</strain>
    </source>
</reference>
<feature type="compositionally biased region" description="Basic and acidic residues" evidence="2">
    <location>
        <begin position="43"/>
        <end position="69"/>
    </location>
</feature>
<feature type="domain" description="Yeast cell wall synthesis Kre9/Knh1-like N-terminal" evidence="4">
    <location>
        <begin position="135"/>
        <end position="231"/>
    </location>
</feature>
<evidence type="ECO:0000256" key="3">
    <source>
        <dbReference type="SAM" id="SignalP"/>
    </source>
</evidence>
<dbReference type="EMBL" id="JAAAIM010000387">
    <property type="protein sequence ID" value="KAG0288779.1"/>
    <property type="molecule type" value="Genomic_DNA"/>
</dbReference>
<proteinExistence type="predicted"/>
<comment type="caution">
    <text evidence="5">The sequence shown here is derived from an EMBL/GenBank/DDBJ whole genome shotgun (WGS) entry which is preliminary data.</text>
</comment>
<feature type="region of interest" description="Disordered" evidence="2">
    <location>
        <begin position="43"/>
        <end position="121"/>
    </location>
</feature>
<accession>A0ABQ7K0K4</accession>
<organism evidence="5 6">
    <name type="scientific">Linnemannia gamsii</name>
    <dbReference type="NCBI Taxonomy" id="64522"/>
    <lineage>
        <taxon>Eukaryota</taxon>
        <taxon>Fungi</taxon>
        <taxon>Fungi incertae sedis</taxon>
        <taxon>Mucoromycota</taxon>
        <taxon>Mortierellomycotina</taxon>
        <taxon>Mortierellomycetes</taxon>
        <taxon>Mortierellales</taxon>
        <taxon>Mortierellaceae</taxon>
        <taxon>Linnemannia</taxon>
    </lineage>
</organism>
<sequence length="322" mass="33511">MKITAVSAVLCLAASAMAASIPADASSEGSLNSNNIANTMDKRAAPIDKKAHSEHGIEAHKDTPKKDDASTPETPAAPAVGAKGENKAAGAKDEKQAAEAKDDKGKKPESGGADAADPQAVVPKEIESPIWLVQPVAESVWSQGTTYVIVWGPNPDPNFAKNIAPKSAVEVRLMQGPPTELKAVDTLAKSADSSLNSFKWIIPDTLAPGKDYTIRITQPGKVDTYSHYFEVVPAGDKRASKSNVGEKLELPVKGDVPQPLNKGPPAAPPNPFPAEKPAPNPAPANPVPKPAAAKPAVNGATSQQNANILAFAMTLFAAVYFL</sequence>
<feature type="compositionally biased region" description="Basic and acidic residues" evidence="2">
    <location>
        <begin position="84"/>
        <end position="109"/>
    </location>
</feature>
<dbReference type="Pfam" id="PF10342">
    <property type="entry name" value="Kre9_KNH"/>
    <property type="match status" value="1"/>
</dbReference>
<keyword evidence="6" id="KW-1185">Reference proteome</keyword>
<keyword evidence="1 3" id="KW-0732">Signal</keyword>
<dbReference type="PANTHER" id="PTHR40633:SF1">
    <property type="entry name" value="GPI ANCHORED SERINE-THREONINE RICH PROTEIN (AFU_ORTHOLOGUE AFUA_1G03630)"/>
    <property type="match status" value="1"/>
</dbReference>
<feature type="compositionally biased region" description="Pro residues" evidence="2">
    <location>
        <begin position="265"/>
        <end position="289"/>
    </location>
</feature>